<dbReference type="GO" id="GO:0016285">
    <property type="term" value="F:alanyl aminopeptidase activity"/>
    <property type="evidence" value="ECO:0007669"/>
    <property type="project" value="UniProtKB-EC"/>
</dbReference>
<feature type="signal peptide" evidence="14">
    <location>
        <begin position="1"/>
        <end position="24"/>
    </location>
</feature>
<reference evidence="17 18" key="1">
    <citation type="submission" date="2019-02" db="EMBL/GenBank/DDBJ databases">
        <title>Dyella amyloliquefaciens sp. nov., isolated from forest soil.</title>
        <authorList>
            <person name="Gao Z.-H."/>
            <person name="Qiu L.-H."/>
        </authorList>
    </citation>
    <scope>NUCLEOTIDE SEQUENCE [LARGE SCALE GENOMIC DNA]</scope>
    <source>
        <strain evidence="17 18">KACC 12747</strain>
    </source>
</reference>
<dbReference type="EC" id="3.4.11.2" evidence="4"/>
<dbReference type="CDD" id="cd09603">
    <property type="entry name" value="M1_APN_like"/>
    <property type="match status" value="1"/>
</dbReference>
<dbReference type="InterPro" id="IPR014782">
    <property type="entry name" value="Peptidase_M1_dom"/>
</dbReference>
<evidence type="ECO:0000256" key="8">
    <source>
        <dbReference type="ARBA" id="ARBA00022723"/>
    </source>
</evidence>
<evidence type="ECO:0000256" key="11">
    <source>
        <dbReference type="ARBA" id="ARBA00023049"/>
    </source>
</evidence>
<gene>
    <name evidence="17" type="ORF">EZM97_00100</name>
</gene>
<dbReference type="SUPFAM" id="SSF63737">
    <property type="entry name" value="Leukotriene A4 hydrolase N-terminal domain"/>
    <property type="match status" value="1"/>
</dbReference>
<keyword evidence="8 13" id="KW-0479">Metal-binding</keyword>
<feature type="active site" description="Proton donor" evidence="12">
    <location>
        <position position="420"/>
    </location>
</feature>
<evidence type="ECO:0000256" key="3">
    <source>
        <dbReference type="ARBA" id="ARBA00010136"/>
    </source>
</evidence>
<comment type="caution">
    <text evidence="17">The sequence shown here is derived from an EMBL/GenBank/DDBJ whole genome shotgun (WGS) entry which is preliminary data.</text>
</comment>
<keyword evidence="7" id="KW-0645">Protease</keyword>
<accession>A0A4R0YTR1</accession>
<organism evidence="17 18">
    <name type="scientific">Dyella soli</name>
    <dbReference type="NCBI Taxonomy" id="522319"/>
    <lineage>
        <taxon>Bacteria</taxon>
        <taxon>Pseudomonadati</taxon>
        <taxon>Pseudomonadota</taxon>
        <taxon>Gammaproteobacteria</taxon>
        <taxon>Lysobacterales</taxon>
        <taxon>Rhodanobacteraceae</taxon>
        <taxon>Dyella</taxon>
    </lineage>
</organism>
<protein>
    <recommendedName>
        <fullName evidence="5">Aminopeptidase N</fullName>
        <ecNumber evidence="4">3.4.11.2</ecNumber>
    </recommendedName>
</protein>
<comment type="catalytic activity">
    <reaction evidence="1">
        <text>Release of an N-terminal amino acid, Xaa-|-Yaa- from a peptide, amide or arylamide. Xaa is preferably Ala, but may be most amino acids including Pro (slow action). When a terminal hydrophobic residue is followed by a prolyl residue, the two may be released as an intact Xaa-Pro dipeptide.</text>
        <dbReference type="EC" id="3.4.11.2"/>
    </reaction>
</comment>
<feature type="binding site" evidence="13">
    <location>
        <position position="341"/>
    </location>
    <ligand>
        <name>Zn(2+)</name>
        <dbReference type="ChEBI" id="CHEBI:29105"/>
        <note>catalytic</note>
    </ligand>
</feature>
<keyword evidence="11" id="KW-0482">Metalloprotease</keyword>
<keyword evidence="14" id="KW-0732">Signal</keyword>
<dbReference type="InterPro" id="IPR045357">
    <property type="entry name" value="Aminopeptidase_N-like_N"/>
</dbReference>
<dbReference type="AlphaFoldDB" id="A0A4R0YTR1"/>
<keyword evidence="18" id="KW-1185">Reference proteome</keyword>
<proteinExistence type="inferred from homology"/>
<comment type="subcellular location">
    <subcellularLocation>
        <location evidence="2">Cytoplasm</location>
    </subcellularLocation>
</comment>
<dbReference type="InterPro" id="IPR042097">
    <property type="entry name" value="Aminopeptidase_N-like_N_sf"/>
</dbReference>
<evidence type="ECO:0000259" key="16">
    <source>
        <dbReference type="Pfam" id="PF17900"/>
    </source>
</evidence>
<keyword evidence="6" id="KW-0963">Cytoplasm</keyword>
<feature type="chain" id="PRO_5020973568" description="Aminopeptidase N" evidence="14">
    <location>
        <begin position="25"/>
        <end position="585"/>
    </location>
</feature>
<evidence type="ECO:0000256" key="13">
    <source>
        <dbReference type="PIRSR" id="PIRSR634015-3"/>
    </source>
</evidence>
<evidence type="ECO:0000256" key="1">
    <source>
        <dbReference type="ARBA" id="ARBA00000098"/>
    </source>
</evidence>
<evidence type="ECO:0000256" key="7">
    <source>
        <dbReference type="ARBA" id="ARBA00022670"/>
    </source>
</evidence>
<dbReference type="GO" id="GO:0005737">
    <property type="term" value="C:cytoplasm"/>
    <property type="evidence" value="ECO:0007669"/>
    <property type="project" value="UniProtKB-SubCell"/>
</dbReference>
<name>A0A4R0YTR1_9GAMM</name>
<feature type="active site" description="Proton acceptor" evidence="12">
    <location>
        <position position="338"/>
    </location>
</feature>
<sequence length="585" mass="66089">MTKPRPRLLALGLAAVLGTSAAWAQDTATKAPAQPPITEMTQHSGGTMPVEQQRVNFDHAELHFGFDIPKQTIDATARLTFTAREATDALVLDLDRNLTIGSIKLDGKAVAASAWSNPEGRLRIALPKPLAKGGKTTVEIQYGGKPHVAQRAPWDGGFVWTKTEDGQPWIATAVEGEGCDLFWPCIDQPMGKPDVVDTYITVPKNLAAPGNGVLVDIKDAGANHTYHWRAKHPTTYAISINIGPFDVLKADYKSRYGNSFPMQMWYLRGHEAQAKKLFAEFPRMIDFFEQQIGPYPFGDEKMGVVETPHLGMEHQTLNAYGNGYPRSEFDFDWLLQHEFAHEWFGNQVTNADWDDMWIHEGFGTYMQPLYGQYIYGDMPYFAMLQTERTMVKNAFPIVAGKSQFEHEVYDADHGPGNDIYYKGSLMLHTLRQMIGDEQFFDTVRRLVYGRPDPKPGNFKPHYATTRDYIDIVNKVTGKDLSWFFNVYLYEAALPKLDVKHEGNTLKLHWEVAKNKPFPMPIDVQVDNKIVTVPMTNGEGSIEAPAGALVIVDPRSKVLREMPHFKEFQDWKKEQMLKKMKDAKKS</sequence>
<keyword evidence="9" id="KW-0378">Hydrolase</keyword>
<evidence type="ECO:0000256" key="4">
    <source>
        <dbReference type="ARBA" id="ARBA00012564"/>
    </source>
</evidence>
<keyword evidence="10 13" id="KW-0862">Zinc</keyword>
<evidence type="ECO:0000259" key="15">
    <source>
        <dbReference type="Pfam" id="PF01433"/>
    </source>
</evidence>
<evidence type="ECO:0000256" key="6">
    <source>
        <dbReference type="ARBA" id="ARBA00022490"/>
    </source>
</evidence>
<feature type="binding site" evidence="13">
    <location>
        <position position="337"/>
    </location>
    <ligand>
        <name>Zn(2+)</name>
        <dbReference type="ChEBI" id="CHEBI:29105"/>
        <note>catalytic</note>
    </ligand>
</feature>
<feature type="domain" description="Aminopeptidase N-like N-terminal" evidence="16">
    <location>
        <begin position="59"/>
        <end position="232"/>
    </location>
</feature>
<evidence type="ECO:0000256" key="10">
    <source>
        <dbReference type="ARBA" id="ARBA00022833"/>
    </source>
</evidence>
<comment type="similarity">
    <text evidence="3">Belongs to the peptidase M1 family.</text>
</comment>
<dbReference type="Pfam" id="PF17900">
    <property type="entry name" value="Peptidase_M1_N"/>
    <property type="match status" value="1"/>
</dbReference>
<dbReference type="Gene3D" id="2.60.40.1730">
    <property type="entry name" value="tricorn interacting facor f3 domain"/>
    <property type="match status" value="1"/>
</dbReference>
<dbReference type="InterPro" id="IPR027268">
    <property type="entry name" value="Peptidase_M4/M1_CTD_sf"/>
</dbReference>
<feature type="domain" description="Peptidase M1 membrane alanine aminopeptidase" evidence="15">
    <location>
        <begin position="334"/>
        <end position="487"/>
    </location>
</feature>
<evidence type="ECO:0000313" key="18">
    <source>
        <dbReference type="Proteomes" id="UP000291822"/>
    </source>
</evidence>
<feature type="binding site" evidence="13">
    <location>
        <position position="360"/>
    </location>
    <ligand>
        <name>Zn(2+)</name>
        <dbReference type="ChEBI" id="CHEBI:29105"/>
        <note>catalytic</note>
    </ligand>
</feature>
<evidence type="ECO:0000256" key="14">
    <source>
        <dbReference type="SAM" id="SignalP"/>
    </source>
</evidence>
<dbReference type="InterPro" id="IPR001930">
    <property type="entry name" value="Peptidase_M1"/>
</dbReference>
<dbReference type="PANTHER" id="PTHR45726">
    <property type="entry name" value="LEUKOTRIENE A-4 HYDROLASE"/>
    <property type="match status" value="1"/>
</dbReference>
<dbReference type="InterPro" id="IPR034015">
    <property type="entry name" value="M1_LTA4H"/>
</dbReference>
<evidence type="ECO:0000256" key="5">
    <source>
        <dbReference type="ARBA" id="ARBA00015611"/>
    </source>
</evidence>
<dbReference type="Proteomes" id="UP000291822">
    <property type="component" value="Unassembled WGS sequence"/>
</dbReference>
<dbReference type="Gene3D" id="1.10.390.10">
    <property type="entry name" value="Neutral Protease Domain 2"/>
    <property type="match status" value="1"/>
</dbReference>
<evidence type="ECO:0000256" key="9">
    <source>
        <dbReference type="ARBA" id="ARBA00022801"/>
    </source>
</evidence>
<dbReference type="PANTHER" id="PTHR45726:SF3">
    <property type="entry name" value="LEUKOTRIENE A-4 HYDROLASE"/>
    <property type="match status" value="1"/>
</dbReference>
<evidence type="ECO:0000256" key="12">
    <source>
        <dbReference type="PIRSR" id="PIRSR634015-1"/>
    </source>
</evidence>
<dbReference type="PRINTS" id="PR00756">
    <property type="entry name" value="ALADIPTASE"/>
</dbReference>
<evidence type="ECO:0000256" key="2">
    <source>
        <dbReference type="ARBA" id="ARBA00004496"/>
    </source>
</evidence>
<dbReference type="RefSeq" id="WP_131151409.1">
    <property type="nucleotide sequence ID" value="NZ_SJTG01000001.1"/>
</dbReference>
<dbReference type="GO" id="GO:0008237">
    <property type="term" value="F:metallopeptidase activity"/>
    <property type="evidence" value="ECO:0007669"/>
    <property type="project" value="UniProtKB-KW"/>
</dbReference>
<comment type="cofactor">
    <cofactor evidence="13">
        <name>Zn(2+)</name>
        <dbReference type="ChEBI" id="CHEBI:29105"/>
    </cofactor>
    <text evidence="13">Binds 1 zinc ion per subunit.</text>
</comment>
<dbReference type="GO" id="GO:0008270">
    <property type="term" value="F:zinc ion binding"/>
    <property type="evidence" value="ECO:0007669"/>
    <property type="project" value="InterPro"/>
</dbReference>
<evidence type="ECO:0000313" key="17">
    <source>
        <dbReference type="EMBL" id="TCI11811.1"/>
    </source>
</evidence>
<dbReference type="EMBL" id="SJTG01000001">
    <property type="protein sequence ID" value="TCI11811.1"/>
    <property type="molecule type" value="Genomic_DNA"/>
</dbReference>
<dbReference type="GO" id="GO:0006508">
    <property type="term" value="P:proteolysis"/>
    <property type="evidence" value="ECO:0007669"/>
    <property type="project" value="UniProtKB-KW"/>
</dbReference>
<dbReference type="Pfam" id="PF01433">
    <property type="entry name" value="Peptidase_M1"/>
    <property type="match status" value="1"/>
</dbReference>
<dbReference type="SUPFAM" id="SSF55486">
    <property type="entry name" value="Metalloproteases ('zincins'), catalytic domain"/>
    <property type="match status" value="1"/>
</dbReference>